<dbReference type="RefSeq" id="WP_256540125.1">
    <property type="nucleotide sequence ID" value="NZ_JANHOH010000005.1"/>
</dbReference>
<organism evidence="1 2">
    <name type="scientific">Mucilaginibacter aquariorum</name>
    <dbReference type="NCBI Taxonomy" id="2967225"/>
    <lineage>
        <taxon>Bacteria</taxon>
        <taxon>Pseudomonadati</taxon>
        <taxon>Bacteroidota</taxon>
        <taxon>Sphingobacteriia</taxon>
        <taxon>Sphingobacteriales</taxon>
        <taxon>Sphingobacteriaceae</taxon>
        <taxon>Mucilaginibacter</taxon>
    </lineage>
</organism>
<gene>
    <name evidence="1" type="ORF">NPE20_18295</name>
</gene>
<proteinExistence type="predicted"/>
<evidence type="ECO:0000313" key="2">
    <source>
        <dbReference type="Proteomes" id="UP001204376"/>
    </source>
</evidence>
<reference evidence="1 2" key="1">
    <citation type="submission" date="2022-07" db="EMBL/GenBank/DDBJ databases">
        <title>Mucilaginibacter sp. JC4.</title>
        <authorList>
            <person name="Le V."/>
            <person name="Ko S.-R."/>
            <person name="Ahn C.-Y."/>
            <person name="Oh H.-M."/>
        </authorList>
    </citation>
    <scope>NUCLEOTIDE SEQUENCE [LARGE SCALE GENOMIC DNA]</scope>
    <source>
        <strain evidence="1 2">JC4</strain>
    </source>
</reference>
<sequence>MPVIYQKTLKTNILVITSLIFLTACGPKKKEKSKISFKSIEGITFLEVSRLQKNGLSYNEYGFHLSPDWKLRFVSDDSAALYSPVKKQYLNFPLALGTDSVFNTAHAFLKVKHMSKDSLVFELLEASGDSINLNKSRVTMRLFSEDYIKNKLRTDIATLQRPSRKDSIYVKGLVDKANADIKKAFAASQPVQLISKSPQVTVVKKVTKPSYIDNNFSTDDDYLNPKYYITINKAYKDFDYIFSVTVDNKGVMHYNKPLIGFMGDPDFEKHYIKMSTAIMESYLKLYLTTIPGQTLGMPHASTISLNVKGFVAAKK</sequence>
<dbReference type="Proteomes" id="UP001204376">
    <property type="component" value="Unassembled WGS sequence"/>
</dbReference>
<dbReference type="PROSITE" id="PS51257">
    <property type="entry name" value="PROKAR_LIPOPROTEIN"/>
    <property type="match status" value="1"/>
</dbReference>
<dbReference type="EMBL" id="JANHOH010000005">
    <property type="protein sequence ID" value="MCQ6959935.1"/>
    <property type="molecule type" value="Genomic_DNA"/>
</dbReference>
<comment type="caution">
    <text evidence="1">The sequence shown here is derived from an EMBL/GenBank/DDBJ whole genome shotgun (WGS) entry which is preliminary data.</text>
</comment>
<name>A0ABT1T5M6_9SPHI</name>
<evidence type="ECO:0000313" key="1">
    <source>
        <dbReference type="EMBL" id="MCQ6959935.1"/>
    </source>
</evidence>
<keyword evidence="2" id="KW-1185">Reference proteome</keyword>
<protein>
    <submittedName>
        <fullName evidence="1">Uncharacterized protein</fullName>
    </submittedName>
</protein>
<accession>A0ABT1T5M6</accession>